<feature type="compositionally biased region" description="Basic and acidic residues" evidence="1">
    <location>
        <begin position="420"/>
        <end position="431"/>
    </location>
</feature>
<reference evidence="3" key="2">
    <citation type="submission" date="2021-04" db="EMBL/GenBank/DDBJ databases">
        <authorList>
            <person name="Podell S."/>
        </authorList>
    </citation>
    <scope>NUCLEOTIDE SEQUENCE</scope>
    <source>
        <strain evidence="3">Hildebrandi</strain>
    </source>
</reference>
<feature type="region of interest" description="Disordered" evidence="1">
    <location>
        <begin position="1"/>
        <end position="24"/>
    </location>
</feature>
<organism evidence="3 4">
    <name type="scientific">Nitzschia inconspicua</name>
    <dbReference type="NCBI Taxonomy" id="303405"/>
    <lineage>
        <taxon>Eukaryota</taxon>
        <taxon>Sar</taxon>
        <taxon>Stramenopiles</taxon>
        <taxon>Ochrophyta</taxon>
        <taxon>Bacillariophyta</taxon>
        <taxon>Bacillariophyceae</taxon>
        <taxon>Bacillariophycidae</taxon>
        <taxon>Bacillariales</taxon>
        <taxon>Bacillariaceae</taxon>
        <taxon>Nitzschia</taxon>
    </lineage>
</organism>
<name>A0A9K3KPK7_9STRA</name>
<feature type="transmembrane region" description="Helical" evidence="2">
    <location>
        <begin position="315"/>
        <end position="333"/>
    </location>
</feature>
<feature type="compositionally biased region" description="Acidic residues" evidence="1">
    <location>
        <begin position="81"/>
        <end position="90"/>
    </location>
</feature>
<keyword evidence="2" id="KW-0472">Membrane</keyword>
<keyword evidence="2" id="KW-0812">Transmembrane</keyword>
<keyword evidence="4" id="KW-1185">Reference proteome</keyword>
<proteinExistence type="predicted"/>
<evidence type="ECO:0000256" key="2">
    <source>
        <dbReference type="SAM" id="Phobius"/>
    </source>
</evidence>
<dbReference type="Proteomes" id="UP000693970">
    <property type="component" value="Unassembled WGS sequence"/>
</dbReference>
<feature type="compositionally biased region" description="Basic and acidic residues" evidence="1">
    <location>
        <begin position="91"/>
        <end position="104"/>
    </location>
</feature>
<protein>
    <submittedName>
        <fullName evidence="3">Uncharacterized protein</fullName>
    </submittedName>
</protein>
<dbReference type="AlphaFoldDB" id="A0A9K3KPK7"/>
<sequence length="524" mass="57449">MATATSAPETFSHPDSSDEEIDDDILEKMLKKAEELAHKMSRRNSSEASVAISTEAGSDLSDPALADVTNSNNNNQKMDDPSSDNDTELEELLKQSETLLDKMRAGGMASTPEASVHSPPPADKVEPPKVSPNAPTSVYLLDIVSNYDDVSSVGSNSLRSPVVTPSLRLPSYASSTDPIQEEPCMPTAKPLSKILSTNSTTELLESAAVPTVEMKTLPLSTKIPDFTETPPDAKWEKVASASQGDDDYVPLVDYSKLSPNTTATTTSSGVHQQYDMDDDGDYDDGYAGSAAATTSRVAAFRAQKKRLQKKRRRKMAALVLGIALVGGYCWYAHQPEAKRANVETNITTEDPEGSLEIIASDQFLDEDLDYLEKETDILTDEEKPLSDGKAVEDVFEIIHDVDVTCSTEDDDTDDAVQGKSGEETMGEKDSDTVANSTDIEETKEVLSKEVEQVDSTLVRKCKNPFQRIFNRKCQQLECQTDICLTKKCKNIIQRIFNHKCRVLAKQRKKRKEFQGINLQAVAGI</sequence>
<evidence type="ECO:0000313" key="3">
    <source>
        <dbReference type="EMBL" id="KAG7347131.1"/>
    </source>
</evidence>
<evidence type="ECO:0000313" key="4">
    <source>
        <dbReference type="Proteomes" id="UP000693970"/>
    </source>
</evidence>
<feature type="region of interest" description="Disordered" evidence="1">
    <location>
        <begin position="407"/>
        <end position="436"/>
    </location>
</feature>
<comment type="caution">
    <text evidence="3">The sequence shown here is derived from an EMBL/GenBank/DDBJ whole genome shotgun (WGS) entry which is preliminary data.</text>
</comment>
<gene>
    <name evidence="3" type="ORF">IV203_006200</name>
</gene>
<dbReference type="EMBL" id="JAGRRH010000021">
    <property type="protein sequence ID" value="KAG7347131.1"/>
    <property type="molecule type" value="Genomic_DNA"/>
</dbReference>
<feature type="region of interest" description="Disordered" evidence="1">
    <location>
        <begin position="37"/>
        <end position="133"/>
    </location>
</feature>
<accession>A0A9K3KPK7</accession>
<feature type="compositionally biased region" description="Polar residues" evidence="1">
    <location>
        <begin position="46"/>
        <end position="56"/>
    </location>
</feature>
<keyword evidence="2" id="KW-1133">Transmembrane helix</keyword>
<evidence type="ECO:0000256" key="1">
    <source>
        <dbReference type="SAM" id="MobiDB-lite"/>
    </source>
</evidence>
<reference evidence="3" key="1">
    <citation type="journal article" date="2021" name="Sci. Rep.">
        <title>Diploid genomic architecture of Nitzschia inconspicua, an elite biomass production diatom.</title>
        <authorList>
            <person name="Oliver A."/>
            <person name="Podell S."/>
            <person name="Pinowska A."/>
            <person name="Traller J.C."/>
            <person name="Smith S.R."/>
            <person name="McClure R."/>
            <person name="Beliaev A."/>
            <person name="Bohutskyi P."/>
            <person name="Hill E.A."/>
            <person name="Rabines A."/>
            <person name="Zheng H."/>
            <person name="Allen L.Z."/>
            <person name="Kuo A."/>
            <person name="Grigoriev I.V."/>
            <person name="Allen A.E."/>
            <person name="Hazlebeck D."/>
            <person name="Allen E.E."/>
        </authorList>
    </citation>
    <scope>NUCLEOTIDE SEQUENCE</scope>
    <source>
        <strain evidence="3">Hildebrandi</strain>
    </source>
</reference>